<dbReference type="EMBL" id="BARS01009494">
    <property type="protein sequence ID" value="GAF75473.1"/>
    <property type="molecule type" value="Genomic_DNA"/>
</dbReference>
<dbReference type="Gene3D" id="3.40.50.300">
    <property type="entry name" value="P-loop containing nucleotide triphosphate hydrolases"/>
    <property type="match status" value="1"/>
</dbReference>
<evidence type="ECO:0008006" key="2">
    <source>
        <dbReference type="Google" id="ProtNLM"/>
    </source>
</evidence>
<name>X0S351_9ZZZZ</name>
<sequence>MNHFTELVVELFKRSDYSVITNHDDKVFEKQNQAFEYLSDSITTELAFGGGAGGAKSFTGWMWVTLMSLAYPETHYFVARSTLKDIRLYGMQSFTEVKQFLNLALDIDYKYHAQDSYIEF</sequence>
<proteinExistence type="predicted"/>
<protein>
    <recommendedName>
        <fullName evidence="2">Phage terminase large subunit N-terminal domain-containing protein</fullName>
    </recommendedName>
</protein>
<organism evidence="1">
    <name type="scientific">marine sediment metagenome</name>
    <dbReference type="NCBI Taxonomy" id="412755"/>
    <lineage>
        <taxon>unclassified sequences</taxon>
        <taxon>metagenomes</taxon>
        <taxon>ecological metagenomes</taxon>
    </lineage>
</organism>
<gene>
    <name evidence="1" type="ORF">S01H1_17848</name>
</gene>
<comment type="caution">
    <text evidence="1">The sequence shown here is derived from an EMBL/GenBank/DDBJ whole genome shotgun (WGS) entry which is preliminary data.</text>
</comment>
<reference evidence="1" key="1">
    <citation type="journal article" date="2014" name="Front. Microbiol.">
        <title>High frequency of phylogenetically diverse reductive dehalogenase-homologous genes in deep subseafloor sedimentary metagenomes.</title>
        <authorList>
            <person name="Kawai M."/>
            <person name="Futagami T."/>
            <person name="Toyoda A."/>
            <person name="Takaki Y."/>
            <person name="Nishi S."/>
            <person name="Hori S."/>
            <person name="Arai W."/>
            <person name="Tsubouchi T."/>
            <person name="Morono Y."/>
            <person name="Uchiyama I."/>
            <person name="Ito T."/>
            <person name="Fujiyama A."/>
            <person name="Inagaki F."/>
            <person name="Takami H."/>
        </authorList>
    </citation>
    <scope>NUCLEOTIDE SEQUENCE</scope>
    <source>
        <strain evidence="1">Expedition CK06-06</strain>
    </source>
</reference>
<dbReference type="InterPro" id="IPR027417">
    <property type="entry name" value="P-loop_NTPase"/>
</dbReference>
<dbReference type="AlphaFoldDB" id="X0S351"/>
<accession>X0S351</accession>
<feature type="non-terminal residue" evidence="1">
    <location>
        <position position="120"/>
    </location>
</feature>
<evidence type="ECO:0000313" key="1">
    <source>
        <dbReference type="EMBL" id="GAF75473.1"/>
    </source>
</evidence>